<name>A0A0A9X994_LYGHE</name>
<feature type="compositionally biased region" description="Polar residues" evidence="1">
    <location>
        <begin position="444"/>
        <end position="495"/>
    </location>
</feature>
<dbReference type="EMBL" id="GBHO01028211">
    <property type="protein sequence ID" value="JAG15393.1"/>
    <property type="molecule type" value="Transcribed_RNA"/>
</dbReference>
<organism evidence="3">
    <name type="scientific">Lygus hesperus</name>
    <name type="common">Western plant bug</name>
    <dbReference type="NCBI Taxonomy" id="30085"/>
    <lineage>
        <taxon>Eukaryota</taxon>
        <taxon>Metazoa</taxon>
        <taxon>Ecdysozoa</taxon>
        <taxon>Arthropoda</taxon>
        <taxon>Hexapoda</taxon>
        <taxon>Insecta</taxon>
        <taxon>Pterygota</taxon>
        <taxon>Neoptera</taxon>
        <taxon>Paraneoptera</taxon>
        <taxon>Hemiptera</taxon>
        <taxon>Heteroptera</taxon>
        <taxon>Panheteroptera</taxon>
        <taxon>Cimicomorpha</taxon>
        <taxon>Miridae</taxon>
        <taxon>Mirini</taxon>
        <taxon>Lygus</taxon>
    </lineage>
</organism>
<feature type="compositionally biased region" description="Low complexity" evidence="1">
    <location>
        <begin position="95"/>
        <end position="119"/>
    </location>
</feature>
<feature type="compositionally biased region" description="Pro residues" evidence="1">
    <location>
        <begin position="339"/>
        <end position="349"/>
    </location>
</feature>
<proteinExistence type="predicted"/>
<feature type="signal peptide" evidence="2">
    <location>
        <begin position="1"/>
        <end position="16"/>
    </location>
</feature>
<reference evidence="3" key="2">
    <citation type="submission" date="2014-07" db="EMBL/GenBank/DDBJ databases">
        <authorList>
            <person name="Hull J."/>
        </authorList>
    </citation>
    <scope>NUCLEOTIDE SEQUENCE</scope>
</reference>
<feature type="non-terminal residue" evidence="3">
    <location>
        <position position="495"/>
    </location>
</feature>
<dbReference type="AlphaFoldDB" id="A0A0A9X994"/>
<evidence type="ECO:0000256" key="2">
    <source>
        <dbReference type="SAM" id="SignalP"/>
    </source>
</evidence>
<sequence length="495" mass="54286">MVRWPLLLAVIGLTKCQLQSHLVPPLQDQGHHLGHQVLGQTQAIIHNTARQRLQVHGPNDGQAVHSATVQVQSPSQIVSTLVQSPQGLNHHQPNKQAQKVLQPQQQNQQQTLSGQPQPKASEQDVKNHALFYRSANGNPTNKYHRESRKVEIPGNKTVEEILQWLQTHYKAVNLRKGLTTSNEVVDSATASTTLTLTSSNLVNGFKSATKAIANAFLTIGKRQAREDLSRAYLPADLSSTQEPRPFQTQKYSPQPTTPAPNNYGGNNQRPSTPRQNVFPSTPGYQVQASQQKGVGYQSTNQQGYNKPQSVPQRAYQQPFQSQAPYSSAGQDKPTKTYIPPQPSYQPPTPQYQTSQSQQGYQSTQQGYQSTQQGYQPTQQSYQPSQQPGYQSSQPQQGSSYQPSQQGYQPSNQQGYQSTSQQGYGTSTPQSYQPTGPTQQGYQPSSTSRPSYQTSTGQPSYQTSTGQPSYSSTGYPTSGPTQGGYSPTVQPISPTG</sequence>
<evidence type="ECO:0000313" key="3">
    <source>
        <dbReference type="EMBL" id="JAG15393.1"/>
    </source>
</evidence>
<keyword evidence="3" id="KW-0240">DNA-directed RNA polymerase</keyword>
<gene>
    <name evidence="3" type="primary">ama-1</name>
    <name evidence="3" type="ORF">CM83_94761</name>
</gene>
<feature type="compositionally biased region" description="Low complexity" evidence="1">
    <location>
        <begin position="350"/>
        <end position="443"/>
    </location>
</feature>
<feature type="compositionally biased region" description="Polar residues" evidence="1">
    <location>
        <begin position="237"/>
        <end position="329"/>
    </location>
</feature>
<keyword evidence="3" id="KW-0804">Transcription</keyword>
<feature type="region of interest" description="Disordered" evidence="1">
    <location>
        <begin position="86"/>
        <end position="123"/>
    </location>
</feature>
<protein>
    <submittedName>
        <fullName evidence="3">DNA-directed RNA polymerase II subunit RPB1</fullName>
    </submittedName>
</protein>
<dbReference type="GO" id="GO:0000428">
    <property type="term" value="C:DNA-directed RNA polymerase complex"/>
    <property type="evidence" value="ECO:0007669"/>
    <property type="project" value="UniProtKB-KW"/>
</dbReference>
<feature type="region of interest" description="Disordered" evidence="1">
    <location>
        <begin position="235"/>
        <end position="495"/>
    </location>
</feature>
<accession>A0A0A9X994</accession>
<evidence type="ECO:0000256" key="1">
    <source>
        <dbReference type="SAM" id="MobiDB-lite"/>
    </source>
</evidence>
<reference evidence="3" key="1">
    <citation type="journal article" date="2014" name="PLoS ONE">
        <title>Transcriptome-Based Identification of ABC Transporters in the Western Tarnished Plant Bug Lygus hesperus.</title>
        <authorList>
            <person name="Hull J.J."/>
            <person name="Chaney K."/>
            <person name="Geib S.M."/>
            <person name="Fabrick J.A."/>
            <person name="Brent C.S."/>
            <person name="Walsh D."/>
            <person name="Lavine L.C."/>
        </authorList>
    </citation>
    <scope>NUCLEOTIDE SEQUENCE</scope>
</reference>
<feature type="chain" id="PRO_5002054270" evidence="2">
    <location>
        <begin position="17"/>
        <end position="495"/>
    </location>
</feature>
<keyword evidence="2" id="KW-0732">Signal</keyword>